<keyword evidence="10" id="KW-1185">Reference proteome</keyword>
<evidence type="ECO:0000313" key="9">
    <source>
        <dbReference type="EMBL" id="MCY1721479.1"/>
    </source>
</evidence>
<dbReference type="InterPro" id="IPR020603">
    <property type="entry name" value="MraZ_dom"/>
</dbReference>
<dbReference type="CDD" id="cd16321">
    <property type="entry name" value="MraZ_C"/>
    <property type="match status" value="1"/>
</dbReference>
<dbReference type="PROSITE" id="PS51740">
    <property type="entry name" value="SPOVT_ABRB"/>
    <property type="match status" value="2"/>
</dbReference>
<proteinExistence type="inferred from homology"/>
<dbReference type="Proteomes" id="UP001145087">
    <property type="component" value="Unassembled WGS sequence"/>
</dbReference>
<feature type="domain" description="SpoVT-AbrB" evidence="8">
    <location>
        <begin position="7"/>
        <end position="54"/>
    </location>
</feature>
<dbReference type="SUPFAM" id="SSF89447">
    <property type="entry name" value="AbrB/MazE/MraZ-like"/>
    <property type="match status" value="1"/>
</dbReference>
<sequence>MALFAGIHNATIDDKGRVVLPAAFKKALGVMKVDQVILEKNRLGGCLDIHPMETWEKKVEAFQSKLRPGTNPKHYEMLKKFYRNFTQVGLAANGRINIPGHFLEYADLKDKVTFLGMGASISLSSASAFDNEDISDDDYLDMLREFDE</sequence>
<keyword evidence="5 7" id="KW-0238">DNA-binding</keyword>
<dbReference type="GO" id="GO:0009295">
    <property type="term" value="C:nucleoid"/>
    <property type="evidence" value="ECO:0007669"/>
    <property type="project" value="UniProtKB-SubCell"/>
</dbReference>
<keyword evidence="4 7" id="KW-0805">Transcription regulation</keyword>
<organism evidence="9 10">
    <name type="scientific">Draconibacterium aestuarii</name>
    <dbReference type="NCBI Taxonomy" id="2998507"/>
    <lineage>
        <taxon>Bacteria</taxon>
        <taxon>Pseudomonadati</taxon>
        <taxon>Bacteroidota</taxon>
        <taxon>Bacteroidia</taxon>
        <taxon>Marinilabiliales</taxon>
        <taxon>Prolixibacteraceae</taxon>
        <taxon>Draconibacterium</taxon>
    </lineage>
</organism>
<dbReference type="GO" id="GO:2000143">
    <property type="term" value="P:negative regulation of DNA-templated transcription initiation"/>
    <property type="evidence" value="ECO:0007669"/>
    <property type="project" value="TreeGrafter"/>
</dbReference>
<name>A0A9X3F6I0_9BACT</name>
<dbReference type="RefSeq" id="WP_343333808.1">
    <property type="nucleotide sequence ID" value="NZ_JAPOHD010000027.1"/>
</dbReference>
<dbReference type="InterPro" id="IPR038619">
    <property type="entry name" value="MraZ_sf"/>
</dbReference>
<dbReference type="PANTHER" id="PTHR34701">
    <property type="entry name" value="TRANSCRIPTIONAL REGULATOR MRAZ"/>
    <property type="match status" value="1"/>
</dbReference>
<keyword evidence="3" id="KW-0677">Repeat</keyword>
<dbReference type="InterPro" id="IPR035642">
    <property type="entry name" value="MraZ_N"/>
</dbReference>
<dbReference type="HAMAP" id="MF_01008">
    <property type="entry name" value="MraZ"/>
    <property type="match status" value="1"/>
</dbReference>
<dbReference type="GO" id="GO:0003700">
    <property type="term" value="F:DNA-binding transcription factor activity"/>
    <property type="evidence" value="ECO:0007669"/>
    <property type="project" value="UniProtKB-UniRule"/>
</dbReference>
<gene>
    <name evidence="7" type="primary">mraZ</name>
    <name evidence="9" type="ORF">OU798_14075</name>
</gene>
<evidence type="ECO:0000256" key="7">
    <source>
        <dbReference type="HAMAP-Rule" id="MF_01008"/>
    </source>
</evidence>
<dbReference type="EMBL" id="JAPOHD010000027">
    <property type="protein sequence ID" value="MCY1721479.1"/>
    <property type="molecule type" value="Genomic_DNA"/>
</dbReference>
<dbReference type="PANTHER" id="PTHR34701:SF1">
    <property type="entry name" value="TRANSCRIPTIONAL REGULATOR MRAZ"/>
    <property type="match status" value="1"/>
</dbReference>
<dbReference type="AlphaFoldDB" id="A0A9X3F6I0"/>
<dbReference type="Gene3D" id="3.40.1550.20">
    <property type="entry name" value="Transcriptional regulator MraZ domain"/>
    <property type="match status" value="1"/>
</dbReference>
<dbReference type="Pfam" id="PF02381">
    <property type="entry name" value="MraZ"/>
    <property type="match status" value="1"/>
</dbReference>
<dbReference type="InterPro" id="IPR037914">
    <property type="entry name" value="SpoVT-AbrB_sf"/>
</dbReference>
<dbReference type="GO" id="GO:0000976">
    <property type="term" value="F:transcription cis-regulatory region binding"/>
    <property type="evidence" value="ECO:0007669"/>
    <property type="project" value="TreeGrafter"/>
</dbReference>
<accession>A0A9X3F6I0</accession>
<keyword evidence="6 7" id="KW-0804">Transcription</keyword>
<evidence type="ECO:0000256" key="1">
    <source>
        <dbReference type="ARBA" id="ARBA00013860"/>
    </source>
</evidence>
<dbReference type="InterPro" id="IPR007159">
    <property type="entry name" value="SpoVT-AbrB_dom"/>
</dbReference>
<comment type="subcellular location">
    <subcellularLocation>
        <location evidence="7">Cytoplasm</location>
        <location evidence="7">Nucleoid</location>
    </subcellularLocation>
</comment>
<evidence type="ECO:0000313" key="10">
    <source>
        <dbReference type="Proteomes" id="UP001145087"/>
    </source>
</evidence>
<dbReference type="GO" id="GO:0005737">
    <property type="term" value="C:cytoplasm"/>
    <property type="evidence" value="ECO:0007669"/>
    <property type="project" value="UniProtKB-UniRule"/>
</dbReference>
<feature type="domain" description="SpoVT-AbrB" evidence="8">
    <location>
        <begin position="85"/>
        <end position="128"/>
    </location>
</feature>
<reference evidence="9" key="1">
    <citation type="submission" date="2022-11" db="EMBL/GenBank/DDBJ databases">
        <title>Marilongibacter aestuarii gen. nov., sp. nov., isolated from tidal flat sediment.</title>
        <authorList>
            <person name="Jiayan W."/>
        </authorList>
    </citation>
    <scope>NUCLEOTIDE SEQUENCE</scope>
    <source>
        <strain evidence="9">Z1-6</strain>
    </source>
</reference>
<dbReference type="CDD" id="cd16320">
    <property type="entry name" value="MraZ_N"/>
    <property type="match status" value="1"/>
</dbReference>
<dbReference type="InterPro" id="IPR035644">
    <property type="entry name" value="MraZ_C"/>
</dbReference>
<dbReference type="InterPro" id="IPR003444">
    <property type="entry name" value="MraZ"/>
</dbReference>
<evidence type="ECO:0000256" key="3">
    <source>
        <dbReference type="ARBA" id="ARBA00022737"/>
    </source>
</evidence>
<evidence type="ECO:0000256" key="6">
    <source>
        <dbReference type="ARBA" id="ARBA00023163"/>
    </source>
</evidence>
<comment type="caution">
    <text evidence="9">The sequence shown here is derived from an EMBL/GenBank/DDBJ whole genome shotgun (WGS) entry which is preliminary data.</text>
</comment>
<comment type="subunit">
    <text evidence="7">Forms oligomers.</text>
</comment>
<evidence type="ECO:0000256" key="4">
    <source>
        <dbReference type="ARBA" id="ARBA00023015"/>
    </source>
</evidence>
<comment type="similarity">
    <text evidence="7">Belongs to the MraZ family.</text>
</comment>
<keyword evidence="2 7" id="KW-0963">Cytoplasm</keyword>
<protein>
    <recommendedName>
        <fullName evidence="1 7">Transcriptional regulator MraZ</fullName>
    </recommendedName>
</protein>
<evidence type="ECO:0000256" key="2">
    <source>
        <dbReference type="ARBA" id="ARBA00022490"/>
    </source>
</evidence>
<evidence type="ECO:0000259" key="8">
    <source>
        <dbReference type="PROSITE" id="PS51740"/>
    </source>
</evidence>
<evidence type="ECO:0000256" key="5">
    <source>
        <dbReference type="ARBA" id="ARBA00023125"/>
    </source>
</evidence>